<dbReference type="PANTHER" id="PTHR11205">
    <property type="entry name" value="RIBOSOMAL PROTEIN S7"/>
    <property type="match status" value="1"/>
</dbReference>
<dbReference type="HAMAP" id="MF_00480_B">
    <property type="entry name" value="Ribosomal_uS7_B"/>
    <property type="match status" value="1"/>
</dbReference>
<sequence length="156" mass="17413">MPRYGKVPKKDISPDSVYDSILVHKFINKLTRGGKKSRAESIVYSALDEVKNKLNKSPLAAFEKALENLAPLVEVKARRVGGATYQIPIEVTKARGLAMAMKWLRDVCRQRAGKSTVERLVTELIDAHNGTGAAIKKKEDLHKTAEANKAFAHFRW</sequence>
<dbReference type="FunFam" id="1.10.455.10:FF:000001">
    <property type="entry name" value="30S ribosomal protein S7"/>
    <property type="match status" value="1"/>
</dbReference>
<dbReference type="InterPro" id="IPR020606">
    <property type="entry name" value="Ribosomal_uS7_CS"/>
</dbReference>
<proteinExistence type="inferred from homology"/>
<dbReference type="GO" id="GO:0003735">
    <property type="term" value="F:structural constituent of ribosome"/>
    <property type="evidence" value="ECO:0007669"/>
    <property type="project" value="InterPro"/>
</dbReference>
<comment type="function">
    <text evidence="7">One of the primary rRNA binding proteins, it binds directly to 16S rRNA where it nucleates assembly of the head domain of the 30S subunit. Is located at the subunit interface close to the decoding center, probably blocks exit of the E-site tRNA.</text>
</comment>
<keyword evidence="5 7" id="KW-0689">Ribosomal protein</keyword>
<name>A0A2H0XXM0_UNCSA</name>
<evidence type="ECO:0000256" key="4">
    <source>
        <dbReference type="ARBA" id="ARBA00022884"/>
    </source>
</evidence>
<keyword evidence="4 7" id="KW-0694">RNA-binding</keyword>
<dbReference type="GO" id="GO:0019843">
    <property type="term" value="F:rRNA binding"/>
    <property type="evidence" value="ECO:0007669"/>
    <property type="project" value="UniProtKB-UniRule"/>
</dbReference>
<dbReference type="EMBL" id="PEYM01000077">
    <property type="protein sequence ID" value="PIS29601.1"/>
    <property type="molecule type" value="Genomic_DNA"/>
</dbReference>
<comment type="caution">
    <text evidence="10">The sequence shown here is derived from an EMBL/GenBank/DDBJ whole genome shotgun (WGS) entry which is preliminary data.</text>
</comment>
<dbReference type="NCBIfam" id="TIGR01029">
    <property type="entry name" value="rpsG_bact"/>
    <property type="match status" value="1"/>
</dbReference>
<evidence type="ECO:0000259" key="9">
    <source>
        <dbReference type="Pfam" id="PF00177"/>
    </source>
</evidence>
<dbReference type="InterPro" id="IPR000235">
    <property type="entry name" value="Ribosomal_uS7"/>
</dbReference>
<comment type="subunit">
    <text evidence="7">Part of the 30S ribosomal subunit. Contacts proteins S9 and S11.</text>
</comment>
<keyword evidence="2 7" id="KW-0820">tRNA-binding</keyword>
<evidence type="ECO:0000256" key="3">
    <source>
        <dbReference type="ARBA" id="ARBA00022730"/>
    </source>
</evidence>
<dbReference type="Pfam" id="PF00177">
    <property type="entry name" value="Ribosomal_S7"/>
    <property type="match status" value="1"/>
</dbReference>
<accession>A0A2H0XXM0</accession>
<dbReference type="InterPro" id="IPR005717">
    <property type="entry name" value="Ribosomal_uS7_bac/org-type"/>
</dbReference>
<evidence type="ECO:0000256" key="7">
    <source>
        <dbReference type="HAMAP-Rule" id="MF_00480"/>
    </source>
</evidence>
<dbReference type="GO" id="GO:0000049">
    <property type="term" value="F:tRNA binding"/>
    <property type="evidence" value="ECO:0007669"/>
    <property type="project" value="UniProtKB-UniRule"/>
</dbReference>
<dbReference type="Proteomes" id="UP000231343">
    <property type="component" value="Unassembled WGS sequence"/>
</dbReference>
<dbReference type="InterPro" id="IPR023798">
    <property type="entry name" value="Ribosomal_uS7_dom"/>
</dbReference>
<dbReference type="PROSITE" id="PS00052">
    <property type="entry name" value="RIBOSOMAL_S7"/>
    <property type="match status" value="1"/>
</dbReference>
<dbReference type="CDD" id="cd14869">
    <property type="entry name" value="uS7_Bacteria"/>
    <property type="match status" value="1"/>
</dbReference>
<evidence type="ECO:0000256" key="6">
    <source>
        <dbReference type="ARBA" id="ARBA00023274"/>
    </source>
</evidence>
<dbReference type="GO" id="GO:0006412">
    <property type="term" value="P:translation"/>
    <property type="evidence" value="ECO:0007669"/>
    <property type="project" value="UniProtKB-UniRule"/>
</dbReference>
<dbReference type="InterPro" id="IPR036823">
    <property type="entry name" value="Ribosomal_uS7_dom_sf"/>
</dbReference>
<protein>
    <recommendedName>
        <fullName evidence="7">Small ribosomal subunit protein uS7</fullName>
    </recommendedName>
</protein>
<comment type="similarity">
    <text evidence="1 7 8">Belongs to the universal ribosomal protein uS7 family.</text>
</comment>
<evidence type="ECO:0000256" key="1">
    <source>
        <dbReference type="ARBA" id="ARBA00007151"/>
    </source>
</evidence>
<keyword evidence="3 7" id="KW-0699">rRNA-binding</keyword>
<dbReference type="AlphaFoldDB" id="A0A2H0XXM0"/>
<keyword evidence="6 7" id="KW-0687">Ribonucleoprotein</keyword>
<dbReference type="Gene3D" id="1.10.455.10">
    <property type="entry name" value="Ribosomal protein S7 domain"/>
    <property type="match status" value="1"/>
</dbReference>
<evidence type="ECO:0000256" key="2">
    <source>
        <dbReference type="ARBA" id="ARBA00022555"/>
    </source>
</evidence>
<reference evidence="10 11" key="1">
    <citation type="submission" date="2017-09" db="EMBL/GenBank/DDBJ databases">
        <title>Depth-based differentiation of microbial function through sediment-hosted aquifers and enrichment of novel symbionts in the deep terrestrial subsurface.</title>
        <authorList>
            <person name="Probst A.J."/>
            <person name="Ladd B."/>
            <person name="Jarett J.K."/>
            <person name="Geller-Mcgrath D.E."/>
            <person name="Sieber C.M."/>
            <person name="Emerson J.B."/>
            <person name="Anantharaman K."/>
            <person name="Thomas B.C."/>
            <person name="Malmstrom R."/>
            <person name="Stieglmeier M."/>
            <person name="Klingl A."/>
            <person name="Woyke T."/>
            <person name="Ryan C.M."/>
            <person name="Banfield J.F."/>
        </authorList>
    </citation>
    <scope>NUCLEOTIDE SEQUENCE [LARGE SCALE GENOMIC DNA]</scope>
    <source>
        <strain evidence="10">CG08_land_8_20_14_0_20_45_16</strain>
    </source>
</reference>
<evidence type="ECO:0000256" key="5">
    <source>
        <dbReference type="ARBA" id="ARBA00022980"/>
    </source>
</evidence>
<dbReference type="PIRSF" id="PIRSF002122">
    <property type="entry name" value="RPS7p_RPS7a_RPS5e_RPS7o"/>
    <property type="match status" value="1"/>
</dbReference>
<feature type="domain" description="Small ribosomal subunit protein uS7" evidence="9">
    <location>
        <begin position="3"/>
        <end position="149"/>
    </location>
</feature>
<dbReference type="GO" id="GO:0015935">
    <property type="term" value="C:small ribosomal subunit"/>
    <property type="evidence" value="ECO:0007669"/>
    <property type="project" value="InterPro"/>
</dbReference>
<organism evidence="10 11">
    <name type="scientific">Candidatus Saganbacteria bacterium CG08_land_8_20_14_0_20_45_16</name>
    <dbReference type="NCBI Taxonomy" id="2014293"/>
    <lineage>
        <taxon>Bacteria</taxon>
        <taxon>Bacillati</taxon>
        <taxon>Saganbacteria</taxon>
    </lineage>
</organism>
<dbReference type="SUPFAM" id="SSF47973">
    <property type="entry name" value="Ribosomal protein S7"/>
    <property type="match status" value="1"/>
</dbReference>
<evidence type="ECO:0000313" key="10">
    <source>
        <dbReference type="EMBL" id="PIS29601.1"/>
    </source>
</evidence>
<evidence type="ECO:0000313" key="11">
    <source>
        <dbReference type="Proteomes" id="UP000231343"/>
    </source>
</evidence>
<gene>
    <name evidence="7" type="primary">rpsG</name>
    <name evidence="10" type="ORF">COT42_04720</name>
</gene>
<evidence type="ECO:0000256" key="8">
    <source>
        <dbReference type="RuleBase" id="RU003619"/>
    </source>
</evidence>